<feature type="chain" id="PRO_5038915982" evidence="2">
    <location>
        <begin position="21"/>
        <end position="180"/>
    </location>
</feature>
<sequence length="180" mass="18435">MLRRTSLRALGFGISLAATATLVAACSSSSDTPSTADSTKSSASTKAPAAAPSSTASGATLVLKTAKGSAGIWLTDPAGRTLYSYTKDKGTTSDCYDACAKEWPPLTTTETVTVTGKYTVPSDLGSITRTDGTKQVTYGGHPLYYYKGDAAPNQIKGQGAGGTHFLIGPIANIMNGTKPQ</sequence>
<dbReference type="PROSITE" id="PS51257">
    <property type="entry name" value="PROKAR_LIPOPROTEIN"/>
    <property type="match status" value="1"/>
</dbReference>
<feature type="region of interest" description="Disordered" evidence="1">
    <location>
        <begin position="29"/>
        <end position="53"/>
    </location>
</feature>
<name>A0A1H6DNV9_9ACTN</name>
<dbReference type="RefSeq" id="WP_103889294.1">
    <property type="nucleotide sequence ID" value="NZ_FNVU01000018.1"/>
</dbReference>
<dbReference type="GO" id="GO:0043448">
    <property type="term" value="P:alkane catabolic process"/>
    <property type="evidence" value="ECO:0007669"/>
    <property type="project" value="TreeGrafter"/>
</dbReference>
<evidence type="ECO:0000256" key="1">
    <source>
        <dbReference type="SAM" id="MobiDB-lite"/>
    </source>
</evidence>
<keyword evidence="2" id="KW-0732">Signal</keyword>
<accession>A0A1H6DNV9</accession>
<organism evidence="3 4">
    <name type="scientific">Actinacidiphila yanglinensis</name>
    <dbReference type="NCBI Taxonomy" id="310779"/>
    <lineage>
        <taxon>Bacteria</taxon>
        <taxon>Bacillati</taxon>
        <taxon>Actinomycetota</taxon>
        <taxon>Actinomycetes</taxon>
        <taxon>Kitasatosporales</taxon>
        <taxon>Streptomycetaceae</taxon>
        <taxon>Actinacidiphila</taxon>
    </lineage>
</organism>
<keyword evidence="4" id="KW-1185">Reference proteome</keyword>
<reference evidence="3 4" key="1">
    <citation type="submission" date="2016-10" db="EMBL/GenBank/DDBJ databases">
        <authorList>
            <person name="de Groot N.N."/>
        </authorList>
    </citation>
    <scope>NUCLEOTIDE SEQUENCE [LARGE SCALE GENOMIC DNA]</scope>
    <source>
        <strain evidence="3 4">CGMCC 4.2023</strain>
    </source>
</reference>
<evidence type="ECO:0000313" key="4">
    <source>
        <dbReference type="Proteomes" id="UP000236754"/>
    </source>
</evidence>
<dbReference type="Pfam" id="PF03640">
    <property type="entry name" value="Lipoprotein_15"/>
    <property type="match status" value="2"/>
</dbReference>
<dbReference type="OrthoDB" id="597632at2"/>
<gene>
    <name evidence="3" type="ORF">SAMN05216223_1188</name>
</gene>
<dbReference type="PANTHER" id="PTHR39335:SF1">
    <property type="entry name" value="BLL4220 PROTEIN"/>
    <property type="match status" value="1"/>
</dbReference>
<dbReference type="InterPro" id="IPR005297">
    <property type="entry name" value="Lipoprotein_repeat"/>
</dbReference>
<evidence type="ECO:0000256" key="2">
    <source>
        <dbReference type="SAM" id="SignalP"/>
    </source>
</evidence>
<dbReference type="PROSITE" id="PS00430">
    <property type="entry name" value="TONB_DEPENDENT_REC_1"/>
    <property type="match status" value="1"/>
</dbReference>
<keyword evidence="3" id="KW-0449">Lipoprotein</keyword>
<dbReference type="EMBL" id="FNVU01000018">
    <property type="protein sequence ID" value="SEG86928.1"/>
    <property type="molecule type" value="Genomic_DNA"/>
</dbReference>
<dbReference type="PANTHER" id="PTHR39335">
    <property type="entry name" value="BLL4220 PROTEIN"/>
    <property type="match status" value="1"/>
</dbReference>
<dbReference type="InterPro" id="IPR010916">
    <property type="entry name" value="TonB_box_CS"/>
</dbReference>
<dbReference type="Proteomes" id="UP000236754">
    <property type="component" value="Unassembled WGS sequence"/>
</dbReference>
<proteinExistence type="predicted"/>
<evidence type="ECO:0000313" key="3">
    <source>
        <dbReference type="EMBL" id="SEG86928.1"/>
    </source>
</evidence>
<feature type="signal peptide" evidence="2">
    <location>
        <begin position="1"/>
        <end position="20"/>
    </location>
</feature>
<protein>
    <submittedName>
        <fullName evidence="3">Predicted lipoprotein with conserved Yx(FWY)xxD motif</fullName>
    </submittedName>
</protein>
<dbReference type="AlphaFoldDB" id="A0A1H6DNV9"/>